<reference evidence="1 2" key="1">
    <citation type="submission" date="2018-06" db="EMBL/GenBank/DDBJ databases">
        <title>Sphaerisporangium craniellae sp. nov., isolated from a marine sponge in the South China Sea.</title>
        <authorList>
            <person name="Li L."/>
        </authorList>
    </citation>
    <scope>NUCLEOTIDE SEQUENCE [LARGE SCALE GENOMIC DNA]</scope>
    <source>
        <strain evidence="1 2">CCTCC AA 208026</strain>
    </source>
</reference>
<dbReference type="OrthoDB" id="3541661at2"/>
<evidence type="ECO:0000313" key="1">
    <source>
        <dbReference type="EMBL" id="RCG31917.1"/>
    </source>
</evidence>
<evidence type="ECO:0000313" key="2">
    <source>
        <dbReference type="Proteomes" id="UP000253094"/>
    </source>
</evidence>
<gene>
    <name evidence="1" type="ORF">DQ384_05070</name>
</gene>
<proteinExistence type="predicted"/>
<keyword evidence="2" id="KW-1185">Reference proteome</keyword>
<dbReference type="EMBL" id="QOIL01000003">
    <property type="protein sequence ID" value="RCG31917.1"/>
    <property type="molecule type" value="Genomic_DNA"/>
</dbReference>
<dbReference type="Proteomes" id="UP000253094">
    <property type="component" value="Unassembled WGS sequence"/>
</dbReference>
<protein>
    <submittedName>
        <fullName evidence="1">Uncharacterized protein</fullName>
    </submittedName>
</protein>
<organism evidence="1 2">
    <name type="scientific">Sphaerisporangium album</name>
    <dbReference type="NCBI Taxonomy" id="509200"/>
    <lineage>
        <taxon>Bacteria</taxon>
        <taxon>Bacillati</taxon>
        <taxon>Actinomycetota</taxon>
        <taxon>Actinomycetes</taxon>
        <taxon>Streptosporangiales</taxon>
        <taxon>Streptosporangiaceae</taxon>
        <taxon>Sphaerisporangium</taxon>
    </lineage>
</organism>
<dbReference type="RefSeq" id="WP_114027532.1">
    <property type="nucleotide sequence ID" value="NZ_QOIL01000003.1"/>
</dbReference>
<dbReference type="AlphaFoldDB" id="A0A367FQD0"/>
<name>A0A367FQD0_9ACTN</name>
<sequence>MADQTARTPSSHPETPSRGLAAVAVIDDPTRPKVICLDCEHLRAHDGRGLCHYCYGAHQYAGTLDQYPVLRTSVNHQARMESFAEMYLRRPRPTLKELAAELGVGVRSIERYRAAYLRQHAQAVKP</sequence>
<accession>A0A367FQD0</accession>
<comment type="caution">
    <text evidence="1">The sequence shown here is derived from an EMBL/GenBank/DDBJ whole genome shotgun (WGS) entry which is preliminary data.</text>
</comment>